<name>A0A2W1ETE0_9PLEO</name>
<feature type="transmembrane region" description="Helical" evidence="1">
    <location>
        <begin position="333"/>
        <end position="351"/>
    </location>
</feature>
<sequence>MFAEDVAVQPAKALEPVQVGVTTLDDDELLQIGVAEILLLKDPDGVSVLLAVIVGILPFVVFTPENVLLTADGALLLVVLNHPENIAVAEAVGTLLFVEFNPEDALLAEADGILLLVVFNHPENVLLAGVVGTLLLVVFNPPGDVALAEAVGTLLLVIFSHPENVLLAGVVGTLLLVVFSHPEKVLLTGAVGTALFVVLKTPEDVPLVGLADGVVSTEELVTVMDNEEFIVLLVPGPSELVGKLLITTAELSEVIDGPLGELTGIEALVGSADGAEDISVLGKDVAGFDNELSVPLELEAISLDTLLASEDWTVFADVEPLSDEDGRATGHEVPVVFIVVSVVVAVAVTVYNNQ</sequence>
<accession>A0A2W1ETE0</accession>
<evidence type="ECO:0000256" key="1">
    <source>
        <dbReference type="SAM" id="Phobius"/>
    </source>
</evidence>
<feature type="transmembrane region" description="Helical" evidence="1">
    <location>
        <begin position="45"/>
        <end position="62"/>
    </location>
</feature>
<dbReference type="Proteomes" id="UP000249757">
    <property type="component" value="Unassembled WGS sequence"/>
</dbReference>
<dbReference type="OrthoDB" id="10478245at2759"/>
<evidence type="ECO:0000313" key="3">
    <source>
        <dbReference type="Proteomes" id="UP000249757"/>
    </source>
</evidence>
<dbReference type="AlphaFoldDB" id="A0A2W1ETE0"/>
<dbReference type="EMBL" id="NRDI02000002">
    <property type="protein sequence ID" value="KAI1518663.1"/>
    <property type="molecule type" value="Genomic_DNA"/>
</dbReference>
<gene>
    <name evidence="2" type="ORF">Ptr86124_001791</name>
</gene>
<evidence type="ECO:0000313" key="2">
    <source>
        <dbReference type="EMBL" id="KAI1518663.1"/>
    </source>
</evidence>
<protein>
    <submittedName>
        <fullName evidence="2">GREB1 domain containing protein</fullName>
    </submittedName>
</protein>
<keyword evidence="1" id="KW-0472">Membrane</keyword>
<keyword evidence="3" id="KW-1185">Reference proteome</keyword>
<keyword evidence="1" id="KW-0812">Transmembrane</keyword>
<organism evidence="2 3">
    <name type="scientific">Pyrenophora tritici-repentis</name>
    <dbReference type="NCBI Taxonomy" id="45151"/>
    <lineage>
        <taxon>Eukaryota</taxon>
        <taxon>Fungi</taxon>
        <taxon>Dikarya</taxon>
        <taxon>Ascomycota</taxon>
        <taxon>Pezizomycotina</taxon>
        <taxon>Dothideomycetes</taxon>
        <taxon>Pleosporomycetidae</taxon>
        <taxon>Pleosporales</taxon>
        <taxon>Pleosporineae</taxon>
        <taxon>Pleosporaceae</taxon>
        <taxon>Pyrenophora</taxon>
    </lineage>
</organism>
<comment type="caution">
    <text evidence="2">The sequence shown here is derived from an EMBL/GenBank/DDBJ whole genome shotgun (WGS) entry which is preliminary data.</text>
</comment>
<keyword evidence="1" id="KW-1133">Transmembrane helix</keyword>
<feature type="transmembrane region" description="Helical" evidence="1">
    <location>
        <begin position="154"/>
        <end position="179"/>
    </location>
</feature>
<feature type="transmembrane region" description="Helical" evidence="1">
    <location>
        <begin position="125"/>
        <end position="142"/>
    </location>
</feature>
<proteinExistence type="predicted"/>
<reference evidence="3" key="1">
    <citation type="journal article" date="2022" name="Microb. Genom.">
        <title>A global pangenome for the wheat fungal pathogen Pyrenophora tritici-repentis and prediction of effector protein structural homology.</title>
        <authorList>
            <person name="Moolhuijzen P.M."/>
            <person name="See P.T."/>
            <person name="Shi G."/>
            <person name="Powell H.R."/>
            <person name="Cockram J."/>
            <person name="Jorgensen L.N."/>
            <person name="Benslimane H."/>
            <person name="Strelkov S.E."/>
            <person name="Turner J."/>
            <person name="Liu Z."/>
            <person name="Moffat C.S."/>
        </authorList>
    </citation>
    <scope>NUCLEOTIDE SEQUENCE [LARGE SCALE GENOMIC DNA]</scope>
</reference>